<gene>
    <name evidence="1" type="ORF">JZ751_000675</name>
</gene>
<name>A0A8T2PWW6_9TELE</name>
<organism evidence="1 2">
    <name type="scientific">Albula glossodonta</name>
    <name type="common">roundjaw bonefish</name>
    <dbReference type="NCBI Taxonomy" id="121402"/>
    <lineage>
        <taxon>Eukaryota</taxon>
        <taxon>Metazoa</taxon>
        <taxon>Chordata</taxon>
        <taxon>Craniata</taxon>
        <taxon>Vertebrata</taxon>
        <taxon>Euteleostomi</taxon>
        <taxon>Actinopterygii</taxon>
        <taxon>Neopterygii</taxon>
        <taxon>Teleostei</taxon>
        <taxon>Albuliformes</taxon>
        <taxon>Albulidae</taxon>
        <taxon>Albula</taxon>
    </lineage>
</organism>
<comment type="caution">
    <text evidence="1">The sequence shown here is derived from an EMBL/GenBank/DDBJ whole genome shotgun (WGS) entry which is preliminary data.</text>
</comment>
<evidence type="ECO:0000313" key="2">
    <source>
        <dbReference type="Proteomes" id="UP000824540"/>
    </source>
</evidence>
<dbReference type="AlphaFoldDB" id="A0A8T2PWW6"/>
<accession>A0A8T2PWW6</accession>
<evidence type="ECO:0000313" key="1">
    <source>
        <dbReference type="EMBL" id="KAG9355833.1"/>
    </source>
</evidence>
<proteinExistence type="predicted"/>
<reference evidence="1" key="1">
    <citation type="thesis" date="2021" institute="BYU ScholarsArchive" country="Provo, UT, USA">
        <title>Applications of and Algorithms for Genome Assembly and Genomic Analyses with an Emphasis on Marine Teleosts.</title>
        <authorList>
            <person name="Pickett B.D."/>
        </authorList>
    </citation>
    <scope>NUCLEOTIDE SEQUENCE</scope>
    <source>
        <strain evidence="1">HI-2016</strain>
    </source>
</reference>
<dbReference type="EMBL" id="JAFBMS010000001">
    <property type="protein sequence ID" value="KAG9355833.1"/>
    <property type="molecule type" value="Genomic_DNA"/>
</dbReference>
<sequence length="82" mass="9306">MVFDQVYNYQRSSLHMLSADMRFICVNTQRNNISARCQGREEFGSQSGVGTKGKPAEITTSILVQERQSIFKATENLCNWLA</sequence>
<dbReference type="Proteomes" id="UP000824540">
    <property type="component" value="Unassembled WGS sequence"/>
</dbReference>
<keyword evidence="2" id="KW-1185">Reference proteome</keyword>
<protein>
    <submittedName>
        <fullName evidence="1">Uncharacterized protein</fullName>
    </submittedName>
</protein>